<dbReference type="InterPro" id="IPR045865">
    <property type="entry name" value="ACT-like_dom_sf"/>
</dbReference>
<evidence type="ECO:0000313" key="8">
    <source>
        <dbReference type="Proteomes" id="UP001206924"/>
    </source>
</evidence>
<dbReference type="InterPro" id="IPR050147">
    <property type="entry name" value="Ser/Thr_Dehydratase"/>
</dbReference>
<evidence type="ECO:0000256" key="2">
    <source>
        <dbReference type="ARBA" id="ARBA00010869"/>
    </source>
</evidence>
<gene>
    <name evidence="7" type="primary">ilvA</name>
    <name evidence="7" type="ORF">NNX28_13825</name>
</gene>
<dbReference type="InterPro" id="IPR001926">
    <property type="entry name" value="TrpB-like_PALP"/>
</dbReference>
<dbReference type="EC" id="4.3.1.19" evidence="3"/>
<feature type="domain" description="ACT" evidence="6">
    <location>
        <begin position="337"/>
        <end position="413"/>
    </location>
</feature>
<dbReference type="PANTHER" id="PTHR48078:SF6">
    <property type="entry name" value="L-THREONINE DEHYDRATASE CATABOLIC TDCB"/>
    <property type="match status" value="1"/>
</dbReference>
<organism evidence="7 8">
    <name type="scientific">Arthrobacter jinronghuae</name>
    <dbReference type="NCBI Taxonomy" id="2964609"/>
    <lineage>
        <taxon>Bacteria</taxon>
        <taxon>Bacillati</taxon>
        <taxon>Actinomycetota</taxon>
        <taxon>Actinomycetes</taxon>
        <taxon>Micrococcales</taxon>
        <taxon>Micrococcaceae</taxon>
        <taxon>Arthrobacter</taxon>
    </lineage>
</organism>
<dbReference type="Pfam" id="PF00291">
    <property type="entry name" value="PALP"/>
    <property type="match status" value="1"/>
</dbReference>
<dbReference type="SUPFAM" id="SSF53686">
    <property type="entry name" value="Tryptophan synthase beta subunit-like PLP-dependent enzymes"/>
    <property type="match status" value="1"/>
</dbReference>
<evidence type="ECO:0000256" key="5">
    <source>
        <dbReference type="ARBA" id="ARBA00023239"/>
    </source>
</evidence>
<dbReference type="EMBL" id="JANFLP010000014">
    <property type="protein sequence ID" value="MCQ1951001.1"/>
    <property type="molecule type" value="Genomic_DNA"/>
</dbReference>
<evidence type="ECO:0000256" key="1">
    <source>
        <dbReference type="ARBA" id="ARBA00001933"/>
    </source>
</evidence>
<proteinExistence type="inferred from homology"/>
<name>A0ABT1NTU2_9MICC</name>
<dbReference type="InterPro" id="IPR002912">
    <property type="entry name" value="ACT_dom"/>
</dbReference>
<reference evidence="7 8" key="1">
    <citation type="submission" date="2022-07" db="EMBL/GenBank/DDBJ databases">
        <title>Novel species in genus Arthrobacter.</title>
        <authorList>
            <person name="Liu Y."/>
        </authorList>
    </citation>
    <scope>NUCLEOTIDE SEQUENCE [LARGE SCALE GENOMIC DNA]</scope>
    <source>
        <strain evidence="8">zg-Y859</strain>
    </source>
</reference>
<evidence type="ECO:0000313" key="7">
    <source>
        <dbReference type="EMBL" id="MCQ1951001.1"/>
    </source>
</evidence>
<keyword evidence="5 7" id="KW-0456">Lyase</keyword>
<dbReference type="SUPFAM" id="SSF55021">
    <property type="entry name" value="ACT-like"/>
    <property type="match status" value="1"/>
</dbReference>
<dbReference type="CDD" id="cd01562">
    <property type="entry name" value="Thr-dehyd"/>
    <property type="match status" value="1"/>
</dbReference>
<dbReference type="PANTHER" id="PTHR48078">
    <property type="entry name" value="THREONINE DEHYDRATASE, MITOCHONDRIAL-RELATED"/>
    <property type="match status" value="1"/>
</dbReference>
<dbReference type="NCBIfam" id="TIGR01127">
    <property type="entry name" value="ilvA_1Cterm"/>
    <property type="match status" value="1"/>
</dbReference>
<dbReference type="CDD" id="cd04886">
    <property type="entry name" value="ACT_ThrD-II-like"/>
    <property type="match status" value="1"/>
</dbReference>
<accession>A0ABT1NTU2</accession>
<dbReference type="InterPro" id="IPR036052">
    <property type="entry name" value="TrpB-like_PALP_sf"/>
</dbReference>
<keyword evidence="8" id="KW-1185">Reference proteome</keyword>
<dbReference type="Gene3D" id="3.40.50.1100">
    <property type="match status" value="2"/>
</dbReference>
<dbReference type="GO" id="GO:0004794">
    <property type="term" value="F:threonine deaminase activity"/>
    <property type="evidence" value="ECO:0007669"/>
    <property type="project" value="UniProtKB-EC"/>
</dbReference>
<comment type="similarity">
    <text evidence="2">Belongs to the serine/threonine dehydratase family.</text>
</comment>
<keyword evidence="4" id="KW-0663">Pyridoxal phosphate</keyword>
<comment type="caution">
    <text evidence="7">The sequence shown here is derived from an EMBL/GenBank/DDBJ whole genome shotgun (WGS) entry which is preliminary data.</text>
</comment>
<protein>
    <recommendedName>
        <fullName evidence="3">threonine ammonia-lyase</fullName>
        <ecNumber evidence="3">4.3.1.19</ecNumber>
    </recommendedName>
</protein>
<sequence>MTDLSQLPVTLDDIRAAAKLLDGVIAHTPVESSRALAREIGSPVHLKCENLQRAGSFKVRGAYVRMAKLSPADKARGVVAASAGNHAQGVAVAAARLGISARIYMPQGVALPKLAATRGHGAEVILHGHTVDEALAEAQRYSDQTGAVFVHPFDNVDVVAGQGTIGLELLDQIPDLDTVLMGVGGGGLLAGVAVAIKSRARELGREIRIIGVQAENAASYPPSLAADALVPLTRVSTIADGIAVGRPGQLPFSIIRELVDDVVTVSEDSLARALIFLLERAKMVVEPAGAVGVAALMDGKIDNPGNTAVILSGGNIDPMLMLKVIQRGLAAAGRYLVVRILLDDRPGSLATISRIIAEADANVTGVDHTRVGGSISMGDVAITINMETKGHEHCELVLKNLRTVGFQPVVLAG</sequence>
<comment type="cofactor">
    <cofactor evidence="1">
        <name>pyridoxal 5'-phosphate</name>
        <dbReference type="ChEBI" id="CHEBI:597326"/>
    </cofactor>
</comment>
<evidence type="ECO:0000259" key="6">
    <source>
        <dbReference type="PROSITE" id="PS51671"/>
    </source>
</evidence>
<dbReference type="Proteomes" id="UP001206924">
    <property type="component" value="Unassembled WGS sequence"/>
</dbReference>
<evidence type="ECO:0000256" key="4">
    <source>
        <dbReference type="ARBA" id="ARBA00022898"/>
    </source>
</evidence>
<dbReference type="InterPro" id="IPR044561">
    <property type="entry name" value="ACT_ThrD-II-like"/>
</dbReference>
<dbReference type="InterPro" id="IPR005789">
    <property type="entry name" value="Thr_deHydtase_catblc"/>
</dbReference>
<dbReference type="Pfam" id="PF01842">
    <property type="entry name" value="ACT"/>
    <property type="match status" value="1"/>
</dbReference>
<dbReference type="Gene3D" id="3.30.70.260">
    <property type="match status" value="1"/>
</dbReference>
<dbReference type="PROSITE" id="PS51671">
    <property type="entry name" value="ACT"/>
    <property type="match status" value="1"/>
</dbReference>
<evidence type="ECO:0000256" key="3">
    <source>
        <dbReference type="ARBA" id="ARBA00012096"/>
    </source>
</evidence>
<dbReference type="RefSeq" id="WP_255798512.1">
    <property type="nucleotide sequence ID" value="NZ_CP104263.1"/>
</dbReference>